<dbReference type="Proteomes" id="UP000247465">
    <property type="component" value="Chromosome"/>
</dbReference>
<name>A0A2Z4AFE2_9BACT</name>
<accession>A0A2Z4AFE2</accession>
<reference evidence="2 3" key="1">
    <citation type="submission" date="2018-06" db="EMBL/GenBank/DDBJ databases">
        <title>Draft Genome Sequence of a Novel Marine Bacterium Related to the Verrucomicrobia.</title>
        <authorList>
            <person name="Vosseberg J."/>
            <person name="Martijn J."/>
            <person name="Ettema T.J.G."/>
        </authorList>
    </citation>
    <scope>NUCLEOTIDE SEQUENCE [LARGE SCALE GENOMIC DNA]</scope>
    <source>
        <strain evidence="2">TARA_B100001123</strain>
    </source>
</reference>
<dbReference type="AlphaFoldDB" id="A0A2Z4AFE2"/>
<sequence length="188" mass="21062">MEAKSRIDALALLLEYTKSDSLIKHSLAVEAALIWYACYFNEDQVLWGNTGLLHDFDYEQNPDCSEAGHPFVGCAILREQGYPRDMIEAILGHATYSGVSRRTLLAKTLFACDELAGLIGACVLIRPDRSIHSLEVKSVRKKMRDSSFARAINREDIVTGAEELGIEMSEHIENVIKGMRMIATRTDR</sequence>
<dbReference type="Pfam" id="PF01966">
    <property type="entry name" value="HD"/>
    <property type="match status" value="1"/>
</dbReference>
<dbReference type="EMBL" id="CP029803">
    <property type="protein sequence ID" value="AWT60921.1"/>
    <property type="molecule type" value="Genomic_DNA"/>
</dbReference>
<dbReference type="KEGG" id="mtar:DF168_02146"/>
<evidence type="ECO:0000313" key="3">
    <source>
        <dbReference type="Proteomes" id="UP000247465"/>
    </source>
</evidence>
<dbReference type="InterPro" id="IPR006675">
    <property type="entry name" value="HDIG_dom"/>
</dbReference>
<protein>
    <recommendedName>
        <fullName evidence="1">HD domain-containing protein</fullName>
    </recommendedName>
</protein>
<gene>
    <name evidence="2" type="ORF">DF168_02146</name>
</gene>
<evidence type="ECO:0000313" key="2">
    <source>
        <dbReference type="EMBL" id="AWT60921.1"/>
    </source>
</evidence>
<proteinExistence type="predicted"/>
<evidence type="ECO:0000259" key="1">
    <source>
        <dbReference type="Pfam" id="PF01966"/>
    </source>
</evidence>
<dbReference type="NCBIfam" id="TIGR00277">
    <property type="entry name" value="HDIG"/>
    <property type="match status" value="1"/>
</dbReference>
<dbReference type="InterPro" id="IPR006674">
    <property type="entry name" value="HD_domain"/>
</dbReference>
<organism evidence="2 3">
    <name type="scientific">Candidatus Moanibacter tarae</name>
    <dbReference type="NCBI Taxonomy" id="2200854"/>
    <lineage>
        <taxon>Bacteria</taxon>
        <taxon>Pseudomonadati</taxon>
        <taxon>Verrucomicrobiota</taxon>
        <taxon>Opitutia</taxon>
        <taxon>Puniceicoccales</taxon>
        <taxon>Puniceicoccales incertae sedis</taxon>
        <taxon>Candidatus Moanibacter</taxon>
    </lineage>
</organism>
<dbReference type="PANTHER" id="PTHR38659">
    <property type="entry name" value="METAL-DEPENDENT PHOSPHOHYDROLASE"/>
    <property type="match status" value="1"/>
</dbReference>
<dbReference type="Gene3D" id="1.10.3210.10">
    <property type="entry name" value="Hypothetical protein af1432"/>
    <property type="match status" value="1"/>
</dbReference>
<dbReference type="SUPFAM" id="SSF109604">
    <property type="entry name" value="HD-domain/PDEase-like"/>
    <property type="match status" value="1"/>
</dbReference>
<dbReference type="PANTHER" id="PTHR38659:SF1">
    <property type="entry name" value="METAL DEPENDENT PHOSPHOHYDROLASE"/>
    <property type="match status" value="1"/>
</dbReference>
<feature type="domain" description="HD" evidence="1">
    <location>
        <begin position="23"/>
        <end position="116"/>
    </location>
</feature>